<dbReference type="GeneID" id="19120704"/>
<name>W6ZM74_COCMI</name>
<evidence type="ECO:0000256" key="1">
    <source>
        <dbReference type="SAM" id="MobiDB-lite"/>
    </source>
</evidence>
<protein>
    <submittedName>
        <fullName evidence="2">Uncharacterized protein</fullName>
    </submittedName>
</protein>
<sequence length="163" mass="17979">MDANIGAHANIDNHHEAKAHSHASKKLKWRSVRVNVHLSRGNIKLKLHLSSPSSHASSESSISISNNFPTSTLYDGYNLRDFPERRDGEDSDADDDIQEDTDENINTPDKEYWIRGLVGGLAKAAKIWCINVTDLKVANDQQLVDISSVVRHSDASDVPTPGP</sequence>
<feature type="region of interest" description="Disordered" evidence="1">
    <location>
        <begin position="1"/>
        <end position="25"/>
    </location>
</feature>
<dbReference type="KEGG" id="bor:COCMIDRAFT_2511"/>
<dbReference type="HOGENOM" id="CLU_1626738_0_0_1"/>
<gene>
    <name evidence="2" type="ORF">COCMIDRAFT_2511</name>
</gene>
<dbReference type="Proteomes" id="UP000054032">
    <property type="component" value="Unassembled WGS sequence"/>
</dbReference>
<keyword evidence="3" id="KW-1185">Reference proteome</keyword>
<evidence type="ECO:0000313" key="3">
    <source>
        <dbReference type="Proteomes" id="UP000054032"/>
    </source>
</evidence>
<dbReference type="EMBL" id="KI963939">
    <property type="protein sequence ID" value="EUC48649.1"/>
    <property type="molecule type" value="Genomic_DNA"/>
</dbReference>
<feature type="compositionally biased region" description="Acidic residues" evidence="1">
    <location>
        <begin position="89"/>
        <end position="103"/>
    </location>
</feature>
<reference evidence="2 3" key="1">
    <citation type="journal article" date="2013" name="PLoS Genet.">
        <title>Comparative genome structure, secondary metabolite, and effector coding capacity across Cochliobolus pathogens.</title>
        <authorList>
            <person name="Condon B.J."/>
            <person name="Leng Y."/>
            <person name="Wu D."/>
            <person name="Bushley K.E."/>
            <person name="Ohm R.A."/>
            <person name="Otillar R."/>
            <person name="Martin J."/>
            <person name="Schackwitz W."/>
            <person name="Grimwood J."/>
            <person name="MohdZainudin N."/>
            <person name="Xue C."/>
            <person name="Wang R."/>
            <person name="Manning V.A."/>
            <person name="Dhillon B."/>
            <person name="Tu Z.J."/>
            <person name="Steffenson B.J."/>
            <person name="Salamov A."/>
            <person name="Sun H."/>
            <person name="Lowry S."/>
            <person name="LaButti K."/>
            <person name="Han J."/>
            <person name="Copeland A."/>
            <person name="Lindquist E."/>
            <person name="Barry K."/>
            <person name="Schmutz J."/>
            <person name="Baker S.E."/>
            <person name="Ciuffetti L.M."/>
            <person name="Grigoriev I.V."/>
            <person name="Zhong S."/>
            <person name="Turgeon B.G."/>
        </authorList>
    </citation>
    <scope>NUCLEOTIDE SEQUENCE [LARGE SCALE GENOMIC DNA]</scope>
    <source>
        <strain evidence="2 3">ATCC 44560</strain>
    </source>
</reference>
<dbReference type="AlphaFoldDB" id="W6ZM74"/>
<evidence type="ECO:0000313" key="2">
    <source>
        <dbReference type="EMBL" id="EUC48649.1"/>
    </source>
</evidence>
<dbReference type="RefSeq" id="XP_007684801.1">
    <property type="nucleotide sequence ID" value="XM_007686611.1"/>
</dbReference>
<organism evidence="2 3">
    <name type="scientific">Bipolaris oryzae ATCC 44560</name>
    <dbReference type="NCBI Taxonomy" id="930090"/>
    <lineage>
        <taxon>Eukaryota</taxon>
        <taxon>Fungi</taxon>
        <taxon>Dikarya</taxon>
        <taxon>Ascomycota</taxon>
        <taxon>Pezizomycotina</taxon>
        <taxon>Dothideomycetes</taxon>
        <taxon>Pleosporomycetidae</taxon>
        <taxon>Pleosporales</taxon>
        <taxon>Pleosporineae</taxon>
        <taxon>Pleosporaceae</taxon>
        <taxon>Bipolaris</taxon>
    </lineage>
</organism>
<proteinExistence type="predicted"/>
<accession>W6ZM74</accession>
<feature type="compositionally biased region" description="Low complexity" evidence="1">
    <location>
        <begin position="52"/>
        <end position="65"/>
    </location>
</feature>
<feature type="region of interest" description="Disordered" evidence="1">
    <location>
        <begin position="52"/>
        <end position="106"/>
    </location>
</feature>